<feature type="chain" id="PRO_5005298755" description="Porin domain-containing protein" evidence="1">
    <location>
        <begin position="19"/>
        <end position="397"/>
    </location>
</feature>
<evidence type="ECO:0000313" key="3">
    <source>
        <dbReference type="Proteomes" id="UP000037600"/>
    </source>
</evidence>
<evidence type="ECO:0000256" key="1">
    <source>
        <dbReference type="SAM" id="SignalP"/>
    </source>
</evidence>
<name>A0A0J8GUA7_9ALTE</name>
<protein>
    <recommendedName>
        <fullName evidence="4">Porin domain-containing protein</fullName>
    </recommendedName>
</protein>
<dbReference type="SUPFAM" id="SSF56935">
    <property type="entry name" value="Porins"/>
    <property type="match status" value="1"/>
</dbReference>
<comment type="caution">
    <text evidence="2">The sequence shown here is derived from an EMBL/GenBank/DDBJ whole genome shotgun (WGS) entry which is preliminary data.</text>
</comment>
<evidence type="ECO:0008006" key="4">
    <source>
        <dbReference type="Google" id="ProtNLM"/>
    </source>
</evidence>
<dbReference type="EMBL" id="LAZL01000004">
    <property type="protein sequence ID" value="KMT66355.1"/>
    <property type="molecule type" value="Genomic_DNA"/>
</dbReference>
<gene>
    <name evidence="2" type="ORF">XM47_03740</name>
</gene>
<organism evidence="2 3">
    <name type="scientific">Catenovulum maritimum</name>
    <dbReference type="NCBI Taxonomy" id="1513271"/>
    <lineage>
        <taxon>Bacteria</taxon>
        <taxon>Pseudomonadati</taxon>
        <taxon>Pseudomonadota</taxon>
        <taxon>Gammaproteobacteria</taxon>
        <taxon>Alteromonadales</taxon>
        <taxon>Alteromonadaceae</taxon>
        <taxon>Catenovulum</taxon>
    </lineage>
</organism>
<reference evidence="2 3" key="1">
    <citation type="submission" date="2015-04" db="EMBL/GenBank/DDBJ databases">
        <title>Draft Genome Sequence of the Novel Agar-Digesting Marine Bacterium Q1.</title>
        <authorList>
            <person name="Li Y."/>
            <person name="Li D."/>
            <person name="Chen G."/>
            <person name="Du Z."/>
        </authorList>
    </citation>
    <scope>NUCLEOTIDE SEQUENCE [LARGE SCALE GENOMIC DNA]</scope>
    <source>
        <strain evidence="2 3">Q1</strain>
    </source>
</reference>
<dbReference type="STRING" id="1513271.XM47_03740"/>
<keyword evidence="3" id="KW-1185">Reference proteome</keyword>
<dbReference type="Proteomes" id="UP000037600">
    <property type="component" value="Unassembled WGS sequence"/>
</dbReference>
<evidence type="ECO:0000313" key="2">
    <source>
        <dbReference type="EMBL" id="KMT66355.1"/>
    </source>
</evidence>
<dbReference type="PATRIC" id="fig|1513271.3.peg.774"/>
<sequence length="397" mass="44885">MRVLVLIVLFLSSAASLADEAAKIQYSGFARFIGGATISSNDTAIGYTDDFKVNQHSLIGIQADYAFSDKLSATVQLLGKSENFDSGLEWLYLTYHLNENWQFKLGKLNTPFFEYSSIINVGYAYHWVLPPEEIYASFFFRKFNGIQANYSYLAEQFDLNIQTYFGYVDDEIQAGETVYTAESDVFTGFVANISSEALKFRISHTFGDYLVRETELRPFIDILNQASVINPVYANAAEKLTVDGDINFTQMSLSYNLVDFFFSSEWIKVKHDIDLLTEMESKYISLAYLVNEFTFHVTLAKKSANYDAQLPAIPTTGGLNTNLDVVIEQYEFLRQNRPDSSSKSVTLGSRWDFKDSLAFKLDIKWIEGSPTTTLPTIDSVPYDGRSTLLVGGIEWVF</sequence>
<accession>A0A0J8GUA7</accession>
<dbReference type="AlphaFoldDB" id="A0A0J8GUA7"/>
<keyword evidence="1" id="KW-0732">Signal</keyword>
<feature type="signal peptide" evidence="1">
    <location>
        <begin position="1"/>
        <end position="18"/>
    </location>
</feature>
<proteinExistence type="predicted"/>
<dbReference type="RefSeq" id="WP_048689834.1">
    <property type="nucleotide sequence ID" value="NZ_KQ130483.1"/>
</dbReference>
<dbReference type="OrthoDB" id="197869at2"/>